<dbReference type="Proteomes" id="UP000237271">
    <property type="component" value="Unassembled WGS sequence"/>
</dbReference>
<evidence type="ECO:0000313" key="2">
    <source>
        <dbReference type="Proteomes" id="UP000237271"/>
    </source>
</evidence>
<dbReference type="Gene3D" id="2.130.10.10">
    <property type="entry name" value="YVTN repeat-like/Quinoprotein amine dehydrogenase"/>
    <property type="match status" value="1"/>
</dbReference>
<proteinExistence type="predicted"/>
<dbReference type="EMBL" id="NCKW01001875">
    <property type="protein sequence ID" value="POM78918.1"/>
    <property type="molecule type" value="Genomic_DNA"/>
</dbReference>
<dbReference type="OrthoDB" id="71006at2759"/>
<organism evidence="1 2">
    <name type="scientific">Phytophthora palmivora</name>
    <dbReference type="NCBI Taxonomy" id="4796"/>
    <lineage>
        <taxon>Eukaryota</taxon>
        <taxon>Sar</taxon>
        <taxon>Stramenopiles</taxon>
        <taxon>Oomycota</taxon>
        <taxon>Peronosporomycetes</taxon>
        <taxon>Peronosporales</taxon>
        <taxon>Peronosporaceae</taxon>
        <taxon>Phytophthora</taxon>
    </lineage>
</organism>
<dbReference type="AlphaFoldDB" id="A0A2P4YM87"/>
<evidence type="ECO:0000313" key="1">
    <source>
        <dbReference type="EMBL" id="POM78918.1"/>
    </source>
</evidence>
<protein>
    <submittedName>
        <fullName evidence="1">Uncharacterized protein</fullName>
    </submittedName>
</protein>
<keyword evidence="2" id="KW-1185">Reference proteome</keyword>
<dbReference type="SUPFAM" id="SSF50978">
    <property type="entry name" value="WD40 repeat-like"/>
    <property type="match status" value="1"/>
</dbReference>
<dbReference type="InterPro" id="IPR036322">
    <property type="entry name" value="WD40_repeat_dom_sf"/>
</dbReference>
<dbReference type="SMART" id="SM00320">
    <property type="entry name" value="WD40"/>
    <property type="match status" value="2"/>
</dbReference>
<reference evidence="1 2" key="1">
    <citation type="journal article" date="2017" name="Genome Biol. Evol.">
        <title>Phytophthora megakarya and P. palmivora, closely related causal agents of cacao black pod rot, underwent increases in genome sizes and gene numbers by different mechanisms.</title>
        <authorList>
            <person name="Ali S.S."/>
            <person name="Shao J."/>
            <person name="Lary D.J."/>
            <person name="Kronmiller B."/>
            <person name="Shen D."/>
            <person name="Strem M.D."/>
            <person name="Amoako-Attah I."/>
            <person name="Akrofi A.Y."/>
            <person name="Begoude B.A."/>
            <person name="Ten Hoopen G.M."/>
            <person name="Coulibaly K."/>
            <person name="Kebe B.I."/>
            <person name="Melnick R.L."/>
            <person name="Guiltinan M.J."/>
            <person name="Tyler B.M."/>
            <person name="Meinhardt L.W."/>
            <person name="Bailey B.A."/>
        </authorList>
    </citation>
    <scope>NUCLEOTIDE SEQUENCE [LARGE SCALE GENOMIC DNA]</scope>
    <source>
        <strain evidence="2">sbr112.9</strain>
    </source>
</reference>
<dbReference type="InterPro" id="IPR001680">
    <property type="entry name" value="WD40_rpt"/>
</dbReference>
<dbReference type="InterPro" id="IPR015943">
    <property type="entry name" value="WD40/YVTN_repeat-like_dom_sf"/>
</dbReference>
<gene>
    <name evidence="1" type="ORF">PHPALM_3498</name>
</gene>
<name>A0A2P4YM87_9STRA</name>
<comment type="caution">
    <text evidence="1">The sequence shown here is derived from an EMBL/GenBank/DDBJ whole genome shotgun (WGS) entry which is preliminary data.</text>
</comment>
<accession>A0A2P4YM87</accession>
<sequence>MLFYDHEAIACTTQLPASRTCFDEWLIIVARSHIVICDLDQNGVVHHLDPEDLHRGLPSSVAILPSGLLAIGCQDGKIRIWSPWQSKTVGTLDSGSQRDVQQLTLLTTPPILMKRSGSGSLPGAETRLSTQLHHLACATLDGHVVTWRVSLNASTASCDCVKTSQVELRDVYRQFDTVNGIHELKFHPQHDIMTAACRDGTIFFFDVAPLLDCNRPATLTGLLPNSKLQSVVVLPGAQKGCFMALSIAPLNSTLIVSEISVKGRYCGKDNVPTIFTEFASNNTQESRDLRGFVNPMPPKRLKMVTLTSSLRNSGELCCLTSYGLLVLKTNFLAAPMPIFIPRGQKNSPAIGFPASMVIGVRVLGENPEDKPQLHVVQNGAEAQTPATIERSRVPQLHYCPCQNGFLAAILPMTGHLEILQVGLKPVVPNVVDLETIFAAHAFAFAWHPSQPLFAVLAPNKELAGKLTRSNTASAIVPNKRSRFFFGGSRASAASATDEPDARQQRAAARSLTLSIYKLSGDDAEVEFIETSFSSGEDSLLHVFSGPLLGVVKYVANSECVEPAPLVAGGAIVKRARDSPASLSRVQRAQSFMLGLSAMSSPKMTDLRLTMISPSQSPSASPTAASFEAVDSASDLTKTFLEFYEWNHVVGLAEGEPGLRKLSGGFAVDCPLSLEWDTATQSLCALVYSTNIKIYCFSNSSIDQSKQVDGDTASAMKCLHEIPTPSTALSLHWVHHTLFFTTEDEVKCSVISPTRCFTLALASRWVLNEASCATQVSDDDLNQFPRPQIFPAGATTILGVLDHKLVLGGPLQAVHILDLSNRVLQCAMLVTEGSIARAAEVAQPLCPDATQWLGAVFEAFGQVSEALHLLPGLSLSLKVNMCIKHAQLETLSRLLGDLIEQERDSPNLTGSSLFQRACIALHRGEMHGPLKQLGSILLSRKRRNDAIFVASLLQNNEQLVQAYGCTQDWGAAFHANTKTTSTSPDVILQKWNASIANPTAAWRTILERQGIRPPTAVKLTSGK</sequence>